<evidence type="ECO:0000256" key="5">
    <source>
        <dbReference type="ARBA" id="ARBA00022840"/>
    </source>
</evidence>
<dbReference type="GO" id="GO:0005524">
    <property type="term" value="F:ATP binding"/>
    <property type="evidence" value="ECO:0007669"/>
    <property type="project" value="UniProtKB-KW"/>
</dbReference>
<dbReference type="SUPFAM" id="SSF52540">
    <property type="entry name" value="P-loop containing nucleoside triphosphate hydrolases"/>
    <property type="match status" value="1"/>
</dbReference>
<keyword evidence="2" id="KW-0813">Transport</keyword>
<evidence type="ECO:0000256" key="4">
    <source>
        <dbReference type="ARBA" id="ARBA00022741"/>
    </source>
</evidence>
<dbReference type="Pfam" id="PF00005">
    <property type="entry name" value="ABC_tran"/>
    <property type="match status" value="1"/>
</dbReference>
<keyword evidence="3" id="KW-0536">Nodulation</keyword>
<dbReference type="InParanoid" id="A0A4R2P768"/>
<comment type="similarity">
    <text evidence="1">Belongs to the ABC transporter superfamily.</text>
</comment>
<evidence type="ECO:0000313" key="8">
    <source>
        <dbReference type="Proteomes" id="UP000295399"/>
    </source>
</evidence>
<dbReference type="AlphaFoldDB" id="A0A4R2P768"/>
<dbReference type="PROSITE" id="PS00211">
    <property type="entry name" value="ABC_TRANSPORTER_1"/>
    <property type="match status" value="1"/>
</dbReference>
<evidence type="ECO:0000259" key="6">
    <source>
        <dbReference type="PROSITE" id="PS50893"/>
    </source>
</evidence>
<proteinExistence type="inferred from homology"/>
<sequence>MPIKNQAIITRGACVTDHLVELEGIEKRYGRFKAVNGVSMAVKPGEIFGFLGPNGAGKTTVIRILLDILQPDRGRRQVLGAESALSVGDRIGYLPEERGLYKAMTPVNAITYFARLKGMKAAHAKERARELLERYGLSAVADKPIKTFSKGMAQKVQVLSCVAHDPEVVILDEPFSGLDPVNQQVLEELICALRDAGRTVIFSTHVMQHAERLCDRVIMIGRGETRFLGTVDEARARLPRRLRLTTDSTASALPALPGLEKVAEADGHATYETRLAAQQSVQQILKQCLDSGVDLSGFTVIEPTLHDVFVDLVGEDARQARTAA</sequence>
<comment type="caution">
    <text evidence="7">The sequence shown here is derived from an EMBL/GenBank/DDBJ whole genome shotgun (WGS) entry which is preliminary data.</text>
</comment>
<dbReference type="InterPro" id="IPR027417">
    <property type="entry name" value="P-loop_NTPase"/>
</dbReference>
<keyword evidence="5 7" id="KW-0067">ATP-binding</keyword>
<dbReference type="InterPro" id="IPR017871">
    <property type="entry name" value="ABC_transporter-like_CS"/>
</dbReference>
<dbReference type="Proteomes" id="UP000295399">
    <property type="component" value="Unassembled WGS sequence"/>
</dbReference>
<keyword evidence="8" id="KW-1185">Reference proteome</keyword>
<dbReference type="EMBL" id="SLXO01000013">
    <property type="protein sequence ID" value="TCP30769.1"/>
    <property type="molecule type" value="Genomic_DNA"/>
</dbReference>
<dbReference type="PANTHER" id="PTHR42711:SF5">
    <property type="entry name" value="ABC TRANSPORTER ATP-BINDING PROTEIN NATA"/>
    <property type="match status" value="1"/>
</dbReference>
<reference evidence="7 8" key="1">
    <citation type="submission" date="2019-03" db="EMBL/GenBank/DDBJ databases">
        <title>Genomic Encyclopedia of Type Strains, Phase IV (KMG-IV): sequencing the most valuable type-strain genomes for metagenomic binning, comparative biology and taxonomic classification.</title>
        <authorList>
            <person name="Goeker M."/>
        </authorList>
    </citation>
    <scope>NUCLEOTIDE SEQUENCE [LARGE SCALE GENOMIC DNA]</scope>
    <source>
        <strain evidence="7 8">DSM 2132</strain>
    </source>
</reference>
<gene>
    <name evidence="7" type="ORF">EV659_11322</name>
</gene>
<dbReference type="InterPro" id="IPR003439">
    <property type="entry name" value="ABC_transporter-like_ATP-bd"/>
</dbReference>
<dbReference type="InterPro" id="IPR003593">
    <property type="entry name" value="AAA+_ATPase"/>
</dbReference>
<dbReference type="InterPro" id="IPR050763">
    <property type="entry name" value="ABC_transporter_ATP-binding"/>
</dbReference>
<dbReference type="GO" id="GO:0016887">
    <property type="term" value="F:ATP hydrolysis activity"/>
    <property type="evidence" value="ECO:0007669"/>
    <property type="project" value="InterPro"/>
</dbReference>
<evidence type="ECO:0000313" key="7">
    <source>
        <dbReference type="EMBL" id="TCP30769.1"/>
    </source>
</evidence>
<name>A0A4R2P768_RHOSA</name>
<evidence type="ECO:0000256" key="3">
    <source>
        <dbReference type="ARBA" id="ARBA00022458"/>
    </source>
</evidence>
<evidence type="ECO:0000256" key="1">
    <source>
        <dbReference type="ARBA" id="ARBA00005417"/>
    </source>
</evidence>
<dbReference type="InterPro" id="IPR025302">
    <property type="entry name" value="DrrA1/2-like_C"/>
</dbReference>
<dbReference type="PANTHER" id="PTHR42711">
    <property type="entry name" value="ABC TRANSPORTER ATP-BINDING PROTEIN"/>
    <property type="match status" value="1"/>
</dbReference>
<evidence type="ECO:0000256" key="2">
    <source>
        <dbReference type="ARBA" id="ARBA00022448"/>
    </source>
</evidence>
<protein>
    <submittedName>
        <fullName evidence="7">ABC-2 type transport system ATP-binding protein</fullName>
    </submittedName>
</protein>
<dbReference type="SMART" id="SM00382">
    <property type="entry name" value="AAA"/>
    <property type="match status" value="1"/>
</dbReference>
<keyword evidence="4" id="KW-0547">Nucleotide-binding</keyword>
<dbReference type="PROSITE" id="PS50893">
    <property type="entry name" value="ABC_TRANSPORTER_2"/>
    <property type="match status" value="1"/>
</dbReference>
<feature type="domain" description="ABC transporter" evidence="6">
    <location>
        <begin position="20"/>
        <end position="247"/>
    </location>
</feature>
<accession>A0A4R2P768</accession>
<dbReference type="Pfam" id="PF13732">
    <property type="entry name" value="DrrA1-3_C"/>
    <property type="match status" value="1"/>
</dbReference>
<dbReference type="Gene3D" id="3.40.50.300">
    <property type="entry name" value="P-loop containing nucleotide triphosphate hydrolases"/>
    <property type="match status" value="1"/>
</dbReference>
<organism evidence="7 8">
    <name type="scientific">Rhodothalassium salexigens DSM 2132</name>
    <dbReference type="NCBI Taxonomy" id="1188247"/>
    <lineage>
        <taxon>Bacteria</taxon>
        <taxon>Pseudomonadati</taxon>
        <taxon>Pseudomonadota</taxon>
        <taxon>Alphaproteobacteria</taxon>
        <taxon>Rhodothalassiales</taxon>
        <taxon>Rhodothalassiaceae</taxon>
        <taxon>Rhodothalassium</taxon>
    </lineage>
</organism>